<dbReference type="PANTHER" id="PTHR43591">
    <property type="entry name" value="METHYLTRANSFERASE"/>
    <property type="match status" value="1"/>
</dbReference>
<keyword evidence="2" id="KW-0808">Transferase</keyword>
<accession>A0A143H9G7</accession>
<dbReference type="InterPro" id="IPR029063">
    <property type="entry name" value="SAM-dependent_MTases_sf"/>
</dbReference>
<reference evidence="3" key="2">
    <citation type="submission" date="2016-03" db="EMBL/GenBank/DDBJ databases">
        <authorList>
            <person name="Ploux O."/>
        </authorList>
    </citation>
    <scope>NUCLEOTIDE SEQUENCE [LARGE SCALE GENOMIC DNA]</scope>
    <source>
        <strain evidence="3">PP9</strain>
    </source>
</reference>
<dbReference type="Gene3D" id="3.40.50.150">
    <property type="entry name" value="Vaccinia Virus protein VP39"/>
    <property type="match status" value="1"/>
</dbReference>
<evidence type="ECO:0000259" key="1">
    <source>
        <dbReference type="Pfam" id="PF13847"/>
    </source>
</evidence>
<name>A0A143H9G7_9BACL</name>
<dbReference type="InterPro" id="IPR025714">
    <property type="entry name" value="Methyltranfer_dom"/>
</dbReference>
<sequence>MAIDFNKPANRFTYSTREADQTWIDKVNEICEVKGKKVLDIGCGGGIYTKALAEMEAAEVTGLDFSEQLLHTAKENCRDYDNINFKLGNALDTKLADEQYDIILERAVIHHIDDLNECFQEGYRLLKPGGVFLTQDRTPEDCLLKGSATNIRGYFFEKYPSLIDKEISRRYPSHDVMQFLKENGFHPIEEYSLWETRKVYQYLDDLMKDIMNRTGRSILYELNDEQVDELAVYIKDQINSTANNPITEKDRWTIWKGIKS</sequence>
<dbReference type="EMBL" id="CP014806">
    <property type="protein sequence ID" value="AMW98368.1"/>
    <property type="molecule type" value="Genomic_DNA"/>
</dbReference>
<feature type="domain" description="Methyltransferase" evidence="1">
    <location>
        <begin position="34"/>
        <end position="138"/>
    </location>
</feature>
<dbReference type="STRING" id="241244.ATY39_02345"/>
<dbReference type="Proteomes" id="UP000076021">
    <property type="component" value="Chromosome"/>
</dbReference>
<gene>
    <name evidence="2" type="ORF">ATY39_02345</name>
</gene>
<evidence type="ECO:0000313" key="2">
    <source>
        <dbReference type="EMBL" id="AMW98368.1"/>
    </source>
</evidence>
<dbReference type="PANTHER" id="PTHR43591:SF24">
    <property type="entry name" value="2-METHOXY-6-POLYPRENYL-1,4-BENZOQUINOL METHYLASE, MITOCHONDRIAL"/>
    <property type="match status" value="1"/>
</dbReference>
<evidence type="ECO:0000313" key="3">
    <source>
        <dbReference type="Proteomes" id="UP000076021"/>
    </source>
</evidence>
<dbReference type="OrthoDB" id="9791837at2"/>
<reference evidence="2 3" key="1">
    <citation type="journal article" date="2016" name="Genome Announc.">
        <title>Whole-Genome Sequence of Rummeliibacillus stabekisii Strain PP9 Isolated from Antarctic Soil.</title>
        <authorList>
            <person name="da Mota F.F."/>
            <person name="Vollu R.E."/>
            <person name="Jurelevicius D."/>
            <person name="Seldin L."/>
        </authorList>
    </citation>
    <scope>NUCLEOTIDE SEQUENCE [LARGE SCALE GENOMIC DNA]</scope>
    <source>
        <strain evidence="2 3">PP9</strain>
    </source>
</reference>
<dbReference type="AlphaFoldDB" id="A0A143H9G7"/>
<organism evidence="2 3">
    <name type="scientific">Rummeliibacillus stabekisii</name>
    <dbReference type="NCBI Taxonomy" id="241244"/>
    <lineage>
        <taxon>Bacteria</taxon>
        <taxon>Bacillati</taxon>
        <taxon>Bacillota</taxon>
        <taxon>Bacilli</taxon>
        <taxon>Bacillales</taxon>
        <taxon>Caryophanaceae</taxon>
        <taxon>Rummeliibacillus</taxon>
    </lineage>
</organism>
<dbReference type="GO" id="GO:0008168">
    <property type="term" value="F:methyltransferase activity"/>
    <property type="evidence" value="ECO:0007669"/>
    <property type="project" value="UniProtKB-KW"/>
</dbReference>
<dbReference type="GO" id="GO:0032259">
    <property type="term" value="P:methylation"/>
    <property type="evidence" value="ECO:0007669"/>
    <property type="project" value="UniProtKB-KW"/>
</dbReference>
<dbReference type="CDD" id="cd02440">
    <property type="entry name" value="AdoMet_MTases"/>
    <property type="match status" value="1"/>
</dbReference>
<keyword evidence="2" id="KW-0489">Methyltransferase</keyword>
<keyword evidence="3" id="KW-1185">Reference proteome</keyword>
<protein>
    <submittedName>
        <fullName evidence="2">Methyltransferase type 11</fullName>
    </submittedName>
</protein>
<dbReference type="KEGG" id="rst:ATY39_02345"/>
<proteinExistence type="predicted"/>
<dbReference type="Pfam" id="PF13847">
    <property type="entry name" value="Methyltransf_31"/>
    <property type="match status" value="1"/>
</dbReference>
<dbReference type="RefSeq" id="WP_066785274.1">
    <property type="nucleotide sequence ID" value="NZ_CP014806.1"/>
</dbReference>
<dbReference type="SUPFAM" id="SSF53335">
    <property type="entry name" value="S-adenosyl-L-methionine-dependent methyltransferases"/>
    <property type="match status" value="1"/>
</dbReference>